<evidence type="ECO:0000256" key="6">
    <source>
        <dbReference type="SAM" id="Phobius"/>
    </source>
</evidence>
<dbReference type="RefSeq" id="WP_049188036.1">
    <property type="nucleotide sequence ID" value="NZ_JAHACM010000010.1"/>
</dbReference>
<dbReference type="GO" id="GO:0005886">
    <property type="term" value="C:plasma membrane"/>
    <property type="evidence" value="ECO:0007669"/>
    <property type="project" value="TreeGrafter"/>
</dbReference>
<dbReference type="Proteomes" id="UP000242263">
    <property type="component" value="Unassembled WGS sequence"/>
</dbReference>
<evidence type="ECO:0000256" key="3">
    <source>
        <dbReference type="ARBA" id="ARBA00022692"/>
    </source>
</evidence>
<reference evidence="8 9" key="1">
    <citation type="submission" date="2017-12" db="EMBL/GenBank/DDBJ databases">
        <title>Phylogenetic diversity of female urinary microbiome.</title>
        <authorList>
            <person name="Thomas-White K."/>
            <person name="Wolfe A.J."/>
        </authorList>
    </citation>
    <scope>NUCLEOTIDE SEQUENCE [LARGE SCALE GENOMIC DNA]</scope>
    <source>
        <strain evidence="8 9">UMB0064</strain>
    </source>
</reference>
<evidence type="ECO:0000313" key="8">
    <source>
        <dbReference type="EMBL" id="PKZ15022.1"/>
    </source>
</evidence>
<dbReference type="InterPro" id="IPR051401">
    <property type="entry name" value="GtrA_CellWall_Glycosyl"/>
</dbReference>
<feature type="transmembrane region" description="Helical" evidence="6">
    <location>
        <begin position="73"/>
        <end position="95"/>
    </location>
</feature>
<comment type="similarity">
    <text evidence="2">Belongs to the GtrA family.</text>
</comment>
<proteinExistence type="inferred from homology"/>
<dbReference type="GO" id="GO:0000271">
    <property type="term" value="P:polysaccharide biosynthetic process"/>
    <property type="evidence" value="ECO:0007669"/>
    <property type="project" value="InterPro"/>
</dbReference>
<gene>
    <name evidence="8" type="ORF">CYJ32_05875</name>
</gene>
<dbReference type="AlphaFoldDB" id="A0A2I1M4G4"/>
<evidence type="ECO:0000259" key="7">
    <source>
        <dbReference type="Pfam" id="PF04138"/>
    </source>
</evidence>
<protein>
    <submittedName>
        <fullName evidence="8">GtrA family protein</fullName>
    </submittedName>
</protein>
<comment type="caution">
    <text evidence="8">The sequence shown here is derived from an EMBL/GenBank/DDBJ whole genome shotgun (WGS) entry which is preliminary data.</text>
</comment>
<evidence type="ECO:0000256" key="1">
    <source>
        <dbReference type="ARBA" id="ARBA00004141"/>
    </source>
</evidence>
<name>A0A2I1M4G4_9BIFI</name>
<evidence type="ECO:0000313" key="9">
    <source>
        <dbReference type="Proteomes" id="UP000242263"/>
    </source>
</evidence>
<dbReference type="Pfam" id="PF04138">
    <property type="entry name" value="GtrA_DPMS_TM"/>
    <property type="match status" value="1"/>
</dbReference>
<dbReference type="InterPro" id="IPR007267">
    <property type="entry name" value="GtrA_DPMS_TM"/>
</dbReference>
<sequence length="163" mass="17854">MKNLIAQIAKFGIVGVIAAVMDFGILNIFVATLHMNATAAGTISFCLSLIFNYLASMKFVFVHRDDMARWMEMAIFIFSAVVGLLINFAILWAATEVLLPSGAMPGDATYALYTNGGKIVATVVVAVWNFVIRKWLLDAPKDGVIDENSFSHKLGVWSLKYGK</sequence>
<keyword evidence="5 6" id="KW-0472">Membrane</keyword>
<feature type="transmembrane region" description="Helical" evidence="6">
    <location>
        <begin position="110"/>
        <end position="131"/>
    </location>
</feature>
<dbReference type="PANTHER" id="PTHR38459">
    <property type="entry name" value="PROPHAGE BACTOPRENOL-LINKED GLUCOSE TRANSLOCASE HOMOLOG"/>
    <property type="match status" value="1"/>
</dbReference>
<keyword evidence="4 6" id="KW-1133">Transmembrane helix</keyword>
<evidence type="ECO:0000256" key="4">
    <source>
        <dbReference type="ARBA" id="ARBA00022989"/>
    </source>
</evidence>
<dbReference type="EMBL" id="PKGU01000003">
    <property type="protein sequence ID" value="PKZ15022.1"/>
    <property type="molecule type" value="Genomic_DNA"/>
</dbReference>
<evidence type="ECO:0000256" key="5">
    <source>
        <dbReference type="ARBA" id="ARBA00023136"/>
    </source>
</evidence>
<feature type="transmembrane region" description="Helical" evidence="6">
    <location>
        <begin position="39"/>
        <end position="61"/>
    </location>
</feature>
<feature type="domain" description="GtrA/DPMS transmembrane" evidence="7">
    <location>
        <begin position="10"/>
        <end position="136"/>
    </location>
</feature>
<keyword evidence="3 6" id="KW-0812">Transmembrane</keyword>
<dbReference type="PANTHER" id="PTHR38459:SF1">
    <property type="entry name" value="PROPHAGE BACTOPRENOL-LINKED GLUCOSE TRANSLOCASE HOMOLOG"/>
    <property type="match status" value="1"/>
</dbReference>
<organism evidence="8 9">
    <name type="scientific">Alloscardovia omnicolens</name>
    <dbReference type="NCBI Taxonomy" id="419015"/>
    <lineage>
        <taxon>Bacteria</taxon>
        <taxon>Bacillati</taxon>
        <taxon>Actinomycetota</taxon>
        <taxon>Actinomycetes</taxon>
        <taxon>Bifidobacteriales</taxon>
        <taxon>Bifidobacteriaceae</taxon>
        <taxon>Alloscardovia</taxon>
    </lineage>
</organism>
<accession>A0A2I1M4G4</accession>
<evidence type="ECO:0000256" key="2">
    <source>
        <dbReference type="ARBA" id="ARBA00009399"/>
    </source>
</evidence>
<feature type="transmembrane region" description="Helical" evidence="6">
    <location>
        <begin position="12"/>
        <end position="33"/>
    </location>
</feature>
<comment type="subcellular location">
    <subcellularLocation>
        <location evidence="1">Membrane</location>
        <topology evidence="1">Multi-pass membrane protein</topology>
    </subcellularLocation>
</comment>